<evidence type="ECO:0000256" key="2">
    <source>
        <dbReference type="ARBA" id="ARBA00009236"/>
    </source>
</evidence>
<protein>
    <submittedName>
        <fullName evidence="7">Transaminase</fullName>
    </submittedName>
</protein>
<dbReference type="CDD" id="cd06451">
    <property type="entry name" value="AGAT_like"/>
    <property type="match status" value="1"/>
</dbReference>
<evidence type="ECO:0000256" key="1">
    <source>
        <dbReference type="ARBA" id="ARBA00001933"/>
    </source>
</evidence>
<evidence type="ECO:0000313" key="7">
    <source>
        <dbReference type="EMBL" id="KUK17423.1"/>
    </source>
</evidence>
<evidence type="ECO:0000256" key="5">
    <source>
        <dbReference type="ARBA" id="ARBA00022898"/>
    </source>
</evidence>
<dbReference type="GO" id="GO:0004760">
    <property type="term" value="F:L-serine-pyruvate transaminase activity"/>
    <property type="evidence" value="ECO:0007669"/>
    <property type="project" value="TreeGrafter"/>
</dbReference>
<reference evidence="8" key="1">
    <citation type="journal article" date="2015" name="MBio">
        <title>Genome-Resolved Metagenomic Analysis Reveals Roles for Candidate Phyla and Other Microbial Community Members in Biogeochemical Transformations in Oil Reservoirs.</title>
        <authorList>
            <person name="Hu P."/>
            <person name="Tom L."/>
            <person name="Singh A."/>
            <person name="Thomas B.C."/>
            <person name="Baker B.J."/>
            <person name="Piceno Y.M."/>
            <person name="Andersen G.L."/>
            <person name="Banfield J.F."/>
        </authorList>
    </citation>
    <scope>NUCLEOTIDE SEQUENCE [LARGE SCALE GENOMIC DNA]</scope>
</reference>
<dbReference type="PIRSF" id="PIRSF000524">
    <property type="entry name" value="SPT"/>
    <property type="match status" value="1"/>
</dbReference>
<dbReference type="GO" id="GO:0019265">
    <property type="term" value="P:glycine biosynthetic process, by transamination of glyoxylate"/>
    <property type="evidence" value="ECO:0007669"/>
    <property type="project" value="TreeGrafter"/>
</dbReference>
<dbReference type="EMBL" id="LGFD01000024">
    <property type="protein sequence ID" value="KUK17423.1"/>
    <property type="molecule type" value="Genomic_DNA"/>
</dbReference>
<organism evidence="7 8">
    <name type="scientific">Thermococcus sibiricus</name>
    <dbReference type="NCBI Taxonomy" id="172049"/>
    <lineage>
        <taxon>Archaea</taxon>
        <taxon>Methanobacteriati</taxon>
        <taxon>Methanobacteriota</taxon>
        <taxon>Thermococci</taxon>
        <taxon>Thermococcales</taxon>
        <taxon>Thermococcaceae</taxon>
        <taxon>Thermococcus</taxon>
    </lineage>
</organism>
<keyword evidence="3" id="KW-0032">Aminotransferase</keyword>
<dbReference type="InterPro" id="IPR015424">
    <property type="entry name" value="PyrdxlP-dep_Trfase"/>
</dbReference>
<proteinExistence type="inferred from homology"/>
<evidence type="ECO:0000313" key="8">
    <source>
        <dbReference type="Proteomes" id="UP000053911"/>
    </source>
</evidence>
<comment type="similarity">
    <text evidence="2">Belongs to the class-V pyridoxal-phosphate-dependent aminotransferase family.</text>
</comment>
<dbReference type="Pfam" id="PF00266">
    <property type="entry name" value="Aminotran_5"/>
    <property type="match status" value="1"/>
</dbReference>
<comment type="cofactor">
    <cofactor evidence="1">
        <name>pyridoxal 5'-phosphate</name>
        <dbReference type="ChEBI" id="CHEBI:597326"/>
    </cofactor>
</comment>
<dbReference type="SUPFAM" id="SSF53383">
    <property type="entry name" value="PLP-dependent transferases"/>
    <property type="match status" value="1"/>
</dbReference>
<feature type="domain" description="Aminotransferase class V" evidence="6">
    <location>
        <begin position="40"/>
        <end position="365"/>
    </location>
</feature>
<dbReference type="Proteomes" id="UP000053911">
    <property type="component" value="Unassembled WGS sequence"/>
</dbReference>
<dbReference type="InterPro" id="IPR000192">
    <property type="entry name" value="Aminotrans_V_dom"/>
</dbReference>
<dbReference type="GO" id="GO:0008453">
    <property type="term" value="F:alanine-glyoxylate transaminase activity"/>
    <property type="evidence" value="ECO:0007669"/>
    <property type="project" value="TreeGrafter"/>
</dbReference>
<comment type="caution">
    <text evidence="7">The sequence shown here is derived from an EMBL/GenBank/DDBJ whole genome shotgun (WGS) entry which is preliminary data.</text>
</comment>
<evidence type="ECO:0000256" key="4">
    <source>
        <dbReference type="ARBA" id="ARBA00022679"/>
    </source>
</evidence>
<evidence type="ECO:0000259" key="6">
    <source>
        <dbReference type="Pfam" id="PF00266"/>
    </source>
</evidence>
<name>A0A117L179_9EURY</name>
<accession>A0A117L179</accession>
<dbReference type="Gene3D" id="3.90.1150.10">
    <property type="entry name" value="Aspartate Aminotransferase, domain 1"/>
    <property type="match status" value="1"/>
</dbReference>
<dbReference type="AlphaFoldDB" id="A0A117L179"/>
<dbReference type="PANTHER" id="PTHR21152">
    <property type="entry name" value="AMINOTRANSFERASE CLASS V"/>
    <property type="match status" value="1"/>
</dbReference>
<dbReference type="PANTHER" id="PTHR21152:SF24">
    <property type="entry name" value="ALANINE--GLYOXYLATE AMINOTRANSFERASE 1"/>
    <property type="match status" value="1"/>
</dbReference>
<keyword evidence="5" id="KW-0663">Pyridoxal phosphate</keyword>
<dbReference type="InterPro" id="IPR024169">
    <property type="entry name" value="SP_NH2Trfase/AEP_transaminase"/>
</dbReference>
<gene>
    <name evidence="7" type="ORF">XD54_1303</name>
</gene>
<dbReference type="InterPro" id="IPR015422">
    <property type="entry name" value="PyrdxlP-dep_Trfase_small"/>
</dbReference>
<keyword evidence="4" id="KW-0808">Transferase</keyword>
<dbReference type="Gene3D" id="3.40.640.10">
    <property type="entry name" value="Type I PLP-dependent aspartate aminotransferase-like (Major domain)"/>
    <property type="match status" value="1"/>
</dbReference>
<evidence type="ECO:0000256" key="3">
    <source>
        <dbReference type="ARBA" id="ARBA00022576"/>
    </source>
</evidence>
<dbReference type="InterPro" id="IPR015421">
    <property type="entry name" value="PyrdxlP-dep_Trfase_major"/>
</dbReference>
<dbReference type="PATRIC" id="fig|172049.5.peg.137"/>
<sequence>MQFEDAYKEVYEIVKPKYKLFTAGPVACFPEVLEIMKVQMFSHRAKEYKQMHVDTVERLKKFLEVEKGEVLLFPSSGTGVMEASIRNGISKGGKVLVTIIGAFGKRYKQVVETNGREAVTLEYEPGKAVKPEDLDEALKKNPDVEAVTITYNETSTGVLNPLSELAKVAKDHDKLVFVDAVSAMGGADIKFTKWGIDVVFGSSQKAFGVPPGLAIGVFSEEFIEIAHKAEEKGWYFDVPRYIKVQNEKQGPPSTPAMPQEFGLNVVLRIIEKMGGKEKWLGMYKKRSEMIRNGVREIGLDILAELGYESPTITAVLTPEGIKGDQVYNAMRERGFELAKGYGEGIKEKTFRIGNMGYMTFEDIQEMLQNLKEVIEELKARA</sequence>
<dbReference type="RefSeq" id="WP_283217672.1">
    <property type="nucleotide sequence ID" value="NZ_LGFD01000024.1"/>
</dbReference>